<dbReference type="Pfam" id="PF16220">
    <property type="entry name" value="DUF4880"/>
    <property type="match status" value="1"/>
</dbReference>
<dbReference type="EMBL" id="PIGA01000031">
    <property type="protein sequence ID" value="PTP17373.1"/>
    <property type="molecule type" value="Genomic_DNA"/>
</dbReference>
<evidence type="ECO:0000313" key="4">
    <source>
        <dbReference type="Proteomes" id="UP000244080"/>
    </source>
</evidence>
<name>A0A2T5EDF2_VIBSP</name>
<comment type="caution">
    <text evidence="3">The sequence shown here is derived from an EMBL/GenBank/DDBJ whole genome shotgun (WGS) entry which is preliminary data.</text>
</comment>
<dbReference type="InterPro" id="IPR006860">
    <property type="entry name" value="FecR"/>
</dbReference>
<feature type="domain" description="FecR protein" evidence="1">
    <location>
        <begin position="111"/>
        <end position="202"/>
    </location>
</feature>
<dbReference type="GO" id="GO:0016989">
    <property type="term" value="F:sigma factor antagonist activity"/>
    <property type="evidence" value="ECO:0007669"/>
    <property type="project" value="TreeGrafter"/>
</dbReference>
<dbReference type="Proteomes" id="UP000244080">
    <property type="component" value="Unassembled WGS sequence"/>
</dbReference>
<dbReference type="InterPro" id="IPR012373">
    <property type="entry name" value="Ferrdict_sens_TM"/>
</dbReference>
<protein>
    <submittedName>
        <fullName evidence="3">Histidine kinase</fullName>
    </submittedName>
</protein>
<keyword evidence="3" id="KW-0808">Transferase</keyword>
<sequence length="316" mass="35596">MRNPMHKLTRETLTEASNWMARLWADDVTQQDQDAFLCWKNAHPQNAEAWKKLELIQSKFANVPQSDISRQILTPKKSALSRRDMLILSGLSFTSLAVGISTYRTAPKGVEYATATGEMKSVILSDGTEIALNTASQIYVEFNQHHRQLHLVTGEVLITNSHHRTPLSVSTIQGRVLPLGTQFTVREHDAATEVCVYEGEVKLQPMLGMGTSHILAGHQASFNRRTVSSIERNKSTGALWLSQKILAEATPLIEFINELSRYRRGILNIDPSLKDLKLTGIFSTSNIDQTLYNISQILPIKIQYRTPLWVTIKPKY</sequence>
<proteinExistence type="predicted"/>
<accession>A0A2T5EDF2</accession>
<dbReference type="AlphaFoldDB" id="A0A2T5EDF2"/>
<evidence type="ECO:0000259" key="2">
    <source>
        <dbReference type="Pfam" id="PF16220"/>
    </source>
</evidence>
<dbReference type="PANTHER" id="PTHR30273:SF2">
    <property type="entry name" value="PROTEIN FECR"/>
    <property type="match status" value="1"/>
</dbReference>
<dbReference type="GO" id="GO:0016301">
    <property type="term" value="F:kinase activity"/>
    <property type="evidence" value="ECO:0007669"/>
    <property type="project" value="UniProtKB-KW"/>
</dbReference>
<reference evidence="3 4" key="1">
    <citation type="submission" date="2017-11" db="EMBL/GenBank/DDBJ databases">
        <title>Population delineation of vibrios coincides with oyster pathogenicity.</title>
        <authorList>
            <person name="Bruto M."/>
            <person name="Labreuche Y."/>
            <person name="James A."/>
            <person name="Piel D."/>
            <person name="Chenivesse S."/>
            <person name="Petton B."/>
            <person name="Polz M.F."/>
            <person name="Le Roux F."/>
        </authorList>
    </citation>
    <scope>NUCLEOTIDE SEQUENCE [LARGE SCALE GENOMIC DNA]</scope>
    <source>
        <strain evidence="3 4">1F_55</strain>
    </source>
</reference>
<dbReference type="PIRSF" id="PIRSF018266">
    <property type="entry name" value="FecR"/>
    <property type="match status" value="1"/>
</dbReference>
<dbReference type="InterPro" id="IPR032623">
    <property type="entry name" value="FecR_N"/>
</dbReference>
<evidence type="ECO:0000313" key="3">
    <source>
        <dbReference type="EMBL" id="PTP17373.1"/>
    </source>
</evidence>
<feature type="domain" description="FecR N-terminal" evidence="2">
    <location>
        <begin position="15"/>
        <end position="54"/>
    </location>
</feature>
<organism evidence="3 4">
    <name type="scientific">Vibrio splendidus</name>
    <dbReference type="NCBI Taxonomy" id="29497"/>
    <lineage>
        <taxon>Bacteria</taxon>
        <taxon>Pseudomonadati</taxon>
        <taxon>Pseudomonadota</taxon>
        <taxon>Gammaproteobacteria</taxon>
        <taxon>Vibrionales</taxon>
        <taxon>Vibrionaceae</taxon>
        <taxon>Vibrio</taxon>
    </lineage>
</organism>
<evidence type="ECO:0000259" key="1">
    <source>
        <dbReference type="Pfam" id="PF04773"/>
    </source>
</evidence>
<dbReference type="Gene3D" id="2.60.120.1440">
    <property type="match status" value="1"/>
</dbReference>
<gene>
    <name evidence="3" type="ORF">CWO36_17505</name>
</gene>
<dbReference type="Pfam" id="PF04773">
    <property type="entry name" value="FecR"/>
    <property type="match status" value="1"/>
</dbReference>
<keyword evidence="3" id="KW-0418">Kinase</keyword>
<dbReference type="PANTHER" id="PTHR30273">
    <property type="entry name" value="PERIPLASMIC SIGNAL SENSOR AND SIGMA FACTOR ACTIVATOR FECR-RELATED"/>
    <property type="match status" value="1"/>
</dbReference>